<feature type="domain" description="Glycoside hydrolase family 65 C-terminal" evidence="2">
    <location>
        <begin position="714"/>
        <end position="744"/>
    </location>
</feature>
<dbReference type="Pfam" id="PF03636">
    <property type="entry name" value="Glyco_hydro_65N"/>
    <property type="match status" value="1"/>
</dbReference>
<dbReference type="InterPro" id="IPR005194">
    <property type="entry name" value="Glyco_hydro_65_C"/>
</dbReference>
<dbReference type="PANTHER" id="PTHR11051">
    <property type="entry name" value="GLYCOSYL HYDROLASE-RELATED"/>
    <property type="match status" value="1"/>
</dbReference>
<dbReference type="SUPFAM" id="SSF74650">
    <property type="entry name" value="Galactose mutarotase-like"/>
    <property type="match status" value="1"/>
</dbReference>
<dbReference type="GO" id="GO:0005975">
    <property type="term" value="P:carbohydrate metabolic process"/>
    <property type="evidence" value="ECO:0007669"/>
    <property type="project" value="InterPro"/>
</dbReference>
<evidence type="ECO:0000313" key="5">
    <source>
        <dbReference type="Proteomes" id="UP000319486"/>
    </source>
</evidence>
<dbReference type="Proteomes" id="UP000319486">
    <property type="component" value="Unassembled WGS sequence"/>
</dbReference>
<dbReference type="InterPro" id="IPR005195">
    <property type="entry name" value="Glyco_hydro_65_M"/>
</dbReference>
<comment type="caution">
    <text evidence="4">The sequence shown here is derived from an EMBL/GenBank/DDBJ whole genome shotgun (WGS) entry which is preliminary data.</text>
</comment>
<proteinExistence type="predicted"/>
<reference evidence="4 5" key="1">
    <citation type="journal article" date="2019" name="Environ. Microbiol.">
        <title>Species interactions and distinct microbial communities in high Arctic permafrost affected cryosols are associated with the CH4 and CO2 gas fluxes.</title>
        <authorList>
            <person name="Altshuler I."/>
            <person name="Hamel J."/>
            <person name="Turney S."/>
            <person name="Magnuson E."/>
            <person name="Levesque R."/>
            <person name="Greer C."/>
            <person name="Whyte L.G."/>
        </authorList>
    </citation>
    <scope>NUCLEOTIDE SEQUENCE [LARGE SCALE GENOMIC DNA]</scope>
    <source>
        <strain evidence="4 5">S13Y</strain>
    </source>
</reference>
<evidence type="ECO:0000313" key="4">
    <source>
        <dbReference type="EMBL" id="TPG11295.1"/>
    </source>
</evidence>
<dbReference type="Gene3D" id="2.60.420.10">
    <property type="entry name" value="Maltose phosphorylase, domain 3"/>
    <property type="match status" value="1"/>
</dbReference>
<dbReference type="SUPFAM" id="SSF48208">
    <property type="entry name" value="Six-hairpin glycosidases"/>
    <property type="match status" value="1"/>
</dbReference>
<dbReference type="OrthoDB" id="9816160at2"/>
<dbReference type="Gene3D" id="2.70.98.40">
    <property type="entry name" value="Glycoside hydrolase, family 65, N-terminal domain"/>
    <property type="match status" value="1"/>
</dbReference>
<organism evidence="4 5">
    <name type="scientific">Rhodanobacter glycinis</name>
    <dbReference type="NCBI Taxonomy" id="582702"/>
    <lineage>
        <taxon>Bacteria</taxon>
        <taxon>Pseudomonadati</taxon>
        <taxon>Pseudomonadota</taxon>
        <taxon>Gammaproteobacteria</taxon>
        <taxon>Lysobacterales</taxon>
        <taxon>Rhodanobacteraceae</taxon>
        <taxon>Rhodanobacter</taxon>
    </lineage>
</organism>
<evidence type="ECO:0000259" key="2">
    <source>
        <dbReference type="Pfam" id="PF03633"/>
    </source>
</evidence>
<dbReference type="PANTHER" id="PTHR11051:SF8">
    <property type="entry name" value="PROTEIN-GLUCOSYLGALACTOSYLHYDROXYLYSINE GLUCOSIDASE"/>
    <property type="match status" value="1"/>
</dbReference>
<name>A0A502FHR4_9GAMM</name>
<dbReference type="InterPro" id="IPR005196">
    <property type="entry name" value="Glyco_hydro_65_N"/>
</dbReference>
<dbReference type="Gene3D" id="1.50.10.10">
    <property type="match status" value="1"/>
</dbReference>
<keyword evidence="5" id="KW-1185">Reference proteome</keyword>
<dbReference type="GO" id="GO:0004553">
    <property type="term" value="F:hydrolase activity, hydrolyzing O-glycosyl compounds"/>
    <property type="evidence" value="ECO:0007669"/>
    <property type="project" value="TreeGrafter"/>
</dbReference>
<dbReference type="InterPro" id="IPR012341">
    <property type="entry name" value="6hp_glycosidase-like_sf"/>
</dbReference>
<dbReference type="GO" id="GO:0016757">
    <property type="term" value="F:glycosyltransferase activity"/>
    <property type="evidence" value="ECO:0007669"/>
    <property type="project" value="UniProtKB-ARBA"/>
</dbReference>
<gene>
    <name evidence="4" type="ORF">EAH88_01735</name>
</gene>
<dbReference type="GO" id="GO:0030246">
    <property type="term" value="F:carbohydrate binding"/>
    <property type="evidence" value="ECO:0007669"/>
    <property type="project" value="InterPro"/>
</dbReference>
<dbReference type="RefSeq" id="WP_140648509.1">
    <property type="nucleotide sequence ID" value="NZ_RCZB01000002.1"/>
</dbReference>
<feature type="domain" description="Glycoside hydrolase family 65 central catalytic" evidence="1">
    <location>
        <begin position="362"/>
        <end position="583"/>
    </location>
</feature>
<evidence type="ECO:0000259" key="1">
    <source>
        <dbReference type="Pfam" id="PF03632"/>
    </source>
</evidence>
<dbReference type="EMBL" id="RCZO01000001">
    <property type="protein sequence ID" value="TPG11295.1"/>
    <property type="molecule type" value="Genomic_DNA"/>
</dbReference>
<dbReference type="Pfam" id="PF03632">
    <property type="entry name" value="Glyco_hydro_65m"/>
    <property type="match status" value="1"/>
</dbReference>
<keyword evidence="4" id="KW-0378">Hydrolase</keyword>
<evidence type="ECO:0000259" key="3">
    <source>
        <dbReference type="Pfam" id="PF03636"/>
    </source>
</evidence>
<dbReference type="AlphaFoldDB" id="A0A502FHR4"/>
<dbReference type="InterPro" id="IPR011013">
    <property type="entry name" value="Gal_mutarotase_sf_dom"/>
</dbReference>
<protein>
    <submittedName>
        <fullName evidence="4">Glycoside hydrolase family 65 protein</fullName>
    </submittedName>
</protein>
<dbReference type="InterPro" id="IPR008928">
    <property type="entry name" value="6-hairpin_glycosidase_sf"/>
</dbReference>
<dbReference type="Pfam" id="PF03633">
    <property type="entry name" value="Glyco_hydro_65C"/>
    <property type="match status" value="1"/>
</dbReference>
<accession>A0A502FHR4</accession>
<feature type="domain" description="Glycoside hydrolase family 65 N-terminal" evidence="3">
    <location>
        <begin position="85"/>
        <end position="303"/>
    </location>
</feature>
<dbReference type="InterPro" id="IPR037018">
    <property type="entry name" value="GH65_N"/>
</dbReference>
<sequence length="759" mass="83765">MKRRHQTFCRLIALGACGVAAIARGQTDQGFLLTATAKDFTSYFPGQLANGYLSTLTAPRGTEGNLAYLVAFMDYAKDDIARPAAIPGWTEIDYSTGQSAAGHFWMNQVDLSPAVFQDYRQTLNLHDATLTTRYRYLDHGKTTAVEVTTFVSQASPHLAATRLSITPDFDGEVELSFALNTWAPHQPRFALGKLSGEQMQEQVASRNLKLQAIPPATPDRAPLWYHGDTHVLDSDGDAHDLTLQLDGRAEQGLTMAEAAAIQLPDGVKPRESRFYRSDYRLALNLRVPVRKGVTYAFTKYVAASREGWGGDAAADLALAKAARGEGFATLLAAHQAAWHELWQTDIRIDGDPQAQRIVHSDLYYLLSNSTRDTAWPIGACGMTTGYAGHAFWDSDSWVFPALLLLHPQRAKSLVMFRSRTLPAAEQRARERGLRGAMYPWEADPQNGSEQTPHFAYVLGEREIHVNADIAIAQWQYYLASGDRAWLEQHGWPVIRAVAQFWASRVTYNAPQQRYEILHVTSVDEDYNDVPNDTFTNVSAAKALRIASAAAKIVGATPDPRWADIAARMYVPFSEKDGHHLDFDPSVPHDIDSWGGSALPMLAYPSLDLPMDATLRRRDFDYALAPITQSHRDPNSMGLAPTSIAAATLGDGAGASAWFQRNITANVLKPPFNVRTETAGNNTGYFLTAAGGLLQNIVYGFSGLRIEQDGLVEAYAPMLPPQWKSLTLRRIAFRGKLYDIAITRDANGKVRLNRTLRATP</sequence>